<dbReference type="Pfam" id="PF00190">
    <property type="entry name" value="Cupin_1"/>
    <property type="match status" value="1"/>
</dbReference>
<dbReference type="OrthoDB" id="561042at2"/>
<evidence type="ECO:0000313" key="4">
    <source>
        <dbReference type="Proteomes" id="UP000008206"/>
    </source>
</evidence>
<sequence length="157" mass="16686">MKKVRFIVSVFILSVSSAVALSQETSPNNAYTQSVTREVLVSGFPGNAEGQILELVRYTIAKGAKLPVHIHPGMQIERVEFGILTYTVVKGSATLKRANGTQEILSAGQTTQLNVGDSLVEPAGMVHFGENSTASPVILLSASLLDAKQPKAILINP</sequence>
<accession>E0U9A6</accession>
<reference evidence="4" key="1">
    <citation type="journal article" date="2011" name="MBio">
        <title>Novel metabolic attributes of the genus Cyanothece, comprising a group of unicellular nitrogen-fixing Cyanobacteria.</title>
        <authorList>
            <person name="Bandyopadhyay A."/>
            <person name="Elvitigala T."/>
            <person name="Welsh E."/>
            <person name="Stockel J."/>
            <person name="Liberton M."/>
            <person name="Min H."/>
            <person name="Sherman L.A."/>
            <person name="Pakrasi H.B."/>
        </authorList>
    </citation>
    <scope>NUCLEOTIDE SEQUENCE [LARGE SCALE GENOMIC DNA]</scope>
    <source>
        <strain evidence="4">PCC 7822</strain>
    </source>
</reference>
<dbReference type="Gene3D" id="2.60.120.10">
    <property type="entry name" value="Jelly Rolls"/>
    <property type="match status" value="1"/>
</dbReference>
<gene>
    <name evidence="3" type="ordered locus">Cyan7822_5490</name>
</gene>
<dbReference type="AlphaFoldDB" id="E0U9A6"/>
<protein>
    <submittedName>
        <fullName evidence="3">Cupin 2 conserved barrel domain protein</fullName>
    </submittedName>
</protein>
<dbReference type="STRING" id="497965.Cyan7822_5490"/>
<feature type="chain" id="PRO_5003141202" evidence="1">
    <location>
        <begin position="21"/>
        <end position="157"/>
    </location>
</feature>
<evidence type="ECO:0000313" key="3">
    <source>
        <dbReference type="EMBL" id="ADN17364.1"/>
    </source>
</evidence>
<dbReference type="KEGG" id="cyj:Cyan7822_5490"/>
<dbReference type="InterPro" id="IPR011051">
    <property type="entry name" value="RmlC_Cupin_sf"/>
</dbReference>
<feature type="domain" description="Cupin type-1" evidence="2">
    <location>
        <begin position="25"/>
        <end position="141"/>
    </location>
</feature>
<dbReference type="HOGENOM" id="CLU_131969_0_0_3"/>
<keyword evidence="1" id="KW-0732">Signal</keyword>
<evidence type="ECO:0000256" key="1">
    <source>
        <dbReference type="SAM" id="SignalP"/>
    </source>
</evidence>
<name>E0U9A6_GLOV7</name>
<evidence type="ECO:0000259" key="2">
    <source>
        <dbReference type="Pfam" id="PF00190"/>
    </source>
</evidence>
<dbReference type="EMBL" id="CP002198">
    <property type="protein sequence ID" value="ADN17364.1"/>
    <property type="molecule type" value="Genomic_DNA"/>
</dbReference>
<dbReference type="InterPro" id="IPR014710">
    <property type="entry name" value="RmlC-like_jellyroll"/>
</dbReference>
<keyword evidence="4" id="KW-1185">Reference proteome</keyword>
<dbReference type="SUPFAM" id="SSF51182">
    <property type="entry name" value="RmlC-like cupins"/>
    <property type="match status" value="1"/>
</dbReference>
<organism evidence="3 4">
    <name type="scientific">Gloeothece verrucosa (strain PCC 7822)</name>
    <name type="common">Cyanothece sp. (strain PCC 7822)</name>
    <dbReference type="NCBI Taxonomy" id="497965"/>
    <lineage>
        <taxon>Bacteria</taxon>
        <taxon>Bacillati</taxon>
        <taxon>Cyanobacteriota</taxon>
        <taxon>Cyanophyceae</taxon>
        <taxon>Oscillatoriophycideae</taxon>
        <taxon>Chroococcales</taxon>
        <taxon>Aphanothecaceae</taxon>
        <taxon>Gloeothece</taxon>
        <taxon>Gloeothece verrucosa</taxon>
    </lineage>
</organism>
<dbReference type="InterPro" id="IPR006045">
    <property type="entry name" value="Cupin_1"/>
</dbReference>
<dbReference type="Proteomes" id="UP000008206">
    <property type="component" value="Chromosome"/>
</dbReference>
<dbReference type="RefSeq" id="WP_013325402.1">
    <property type="nucleotide sequence ID" value="NC_014501.1"/>
</dbReference>
<proteinExistence type="predicted"/>
<feature type="signal peptide" evidence="1">
    <location>
        <begin position="1"/>
        <end position="20"/>
    </location>
</feature>
<dbReference type="eggNOG" id="COG1917">
    <property type="taxonomic scope" value="Bacteria"/>
</dbReference>